<dbReference type="Proteomes" id="UP001497512">
    <property type="component" value="Chromosome 14"/>
</dbReference>
<accession>A0ABP0TT15</accession>
<organism evidence="1 2">
    <name type="scientific">Sphagnum troendelagicum</name>
    <dbReference type="NCBI Taxonomy" id="128251"/>
    <lineage>
        <taxon>Eukaryota</taxon>
        <taxon>Viridiplantae</taxon>
        <taxon>Streptophyta</taxon>
        <taxon>Embryophyta</taxon>
        <taxon>Bryophyta</taxon>
        <taxon>Sphagnophytina</taxon>
        <taxon>Sphagnopsida</taxon>
        <taxon>Sphagnales</taxon>
        <taxon>Sphagnaceae</taxon>
        <taxon>Sphagnum</taxon>
    </lineage>
</organism>
<reference evidence="1" key="1">
    <citation type="submission" date="2024-02" db="EMBL/GenBank/DDBJ databases">
        <authorList>
            <consortium name="ELIXIR-Norway"/>
            <consortium name="Elixir Norway"/>
        </authorList>
    </citation>
    <scope>NUCLEOTIDE SEQUENCE</scope>
</reference>
<protein>
    <submittedName>
        <fullName evidence="1">Uncharacterized protein</fullName>
    </submittedName>
</protein>
<name>A0ABP0TT15_9BRYO</name>
<keyword evidence="2" id="KW-1185">Reference proteome</keyword>
<evidence type="ECO:0000313" key="2">
    <source>
        <dbReference type="Proteomes" id="UP001497512"/>
    </source>
</evidence>
<sequence length="109" mass="11950">MTNREASVRVSEANARRIIDSDHGNDNGIIFCRNADEAGVRPPSFGAVHPEGHSHLLKSKSSSSCSNRSISVMAIEQGRPVQEQIVESYLKLNRFVVTRLIDLYANVGA</sequence>
<evidence type="ECO:0000313" key="1">
    <source>
        <dbReference type="EMBL" id="CAK9204328.1"/>
    </source>
</evidence>
<proteinExistence type="predicted"/>
<gene>
    <name evidence="1" type="ORF">CSSPTR1EN2_LOCUS7331</name>
</gene>
<dbReference type="EMBL" id="OZ019906">
    <property type="protein sequence ID" value="CAK9204328.1"/>
    <property type="molecule type" value="Genomic_DNA"/>
</dbReference>